<dbReference type="RefSeq" id="WP_203169139.1">
    <property type="nucleotide sequence ID" value="NZ_JAEVLS010000004.1"/>
</dbReference>
<keyword evidence="2" id="KW-1185">Reference proteome</keyword>
<comment type="caution">
    <text evidence="1">The sequence shown here is derived from an EMBL/GenBank/DDBJ whole genome shotgun (WGS) entry which is preliminary data.</text>
</comment>
<evidence type="ECO:0000313" key="1">
    <source>
        <dbReference type="EMBL" id="MBM0107031.1"/>
    </source>
</evidence>
<dbReference type="Proteomes" id="UP000661077">
    <property type="component" value="Unassembled WGS sequence"/>
</dbReference>
<proteinExistence type="predicted"/>
<gene>
    <name evidence="1" type="ORF">JM946_20020</name>
</gene>
<protein>
    <submittedName>
        <fullName evidence="1">Uncharacterized protein</fullName>
    </submittedName>
</protein>
<organism evidence="1 2">
    <name type="scientific">Steroidobacter gossypii</name>
    <dbReference type="NCBI Taxonomy" id="2805490"/>
    <lineage>
        <taxon>Bacteria</taxon>
        <taxon>Pseudomonadati</taxon>
        <taxon>Pseudomonadota</taxon>
        <taxon>Gammaproteobacteria</taxon>
        <taxon>Steroidobacterales</taxon>
        <taxon>Steroidobacteraceae</taxon>
        <taxon>Steroidobacter</taxon>
    </lineage>
</organism>
<evidence type="ECO:0000313" key="2">
    <source>
        <dbReference type="Proteomes" id="UP000661077"/>
    </source>
</evidence>
<dbReference type="EMBL" id="JAEVLS010000004">
    <property type="protein sequence ID" value="MBM0107031.1"/>
    <property type="molecule type" value="Genomic_DNA"/>
</dbReference>
<name>A0ABS1X1E6_9GAMM</name>
<sequence length="304" mass="34742">MSQQISGIALQFGSPPAVRPVTHVQQAAEIATQARTLIVIGPTKRQRNVRTRLAQKGEILKEACLQLLNEQVGKSSKRSFVIQRFHDSSAFLGEYGSYAEQATARNPVKPKLMLIEPMLIETGDARTMFVSDQKVSFEKQLREALDLLEQLAGPDMSAQRPPPGSDDDRQLQLARERRDQLLADEKWFNAPEVHVQQGHDPNAQGVNNTASRLRRDKLLLGAWNGREYLHPQFQFDRHTGRLMPEVEPLLEVLPKDRSGWRQVFWLFQKHARLQNRRPADIFQDQPTAVIEAARSDFVIDDERW</sequence>
<accession>A0ABS1X1E6</accession>
<reference evidence="1 2" key="1">
    <citation type="journal article" date="2021" name="Int. J. Syst. Evol. Microbiol.">
        <title>Steroidobacter gossypii sp. nov., isolated from soil of cotton cropping field.</title>
        <authorList>
            <person name="Huang R."/>
            <person name="Yang S."/>
            <person name="Zhen C."/>
            <person name="Liu W."/>
        </authorList>
    </citation>
    <scope>NUCLEOTIDE SEQUENCE [LARGE SCALE GENOMIC DNA]</scope>
    <source>
        <strain evidence="1 2">S1-65</strain>
    </source>
</reference>